<gene>
    <name evidence="4" type="ORF">GWK47_007746</name>
</gene>
<evidence type="ECO:0000259" key="3">
    <source>
        <dbReference type="PROSITE" id="PS50041"/>
    </source>
</evidence>
<dbReference type="AlphaFoldDB" id="A0A8J4Y171"/>
<dbReference type="SMART" id="SM00034">
    <property type="entry name" value="CLECT"/>
    <property type="match status" value="1"/>
</dbReference>
<feature type="domain" description="C-type lectin" evidence="3">
    <location>
        <begin position="217"/>
        <end position="350"/>
    </location>
</feature>
<sequence length="361" mass="38875">MCCCGTCWVALACTLLLVAGGSTVVAEECVYGVRCSQCPTSHYTRVSNGSLVCCPSCTASVLYHGDFPSGWCACYAEDLATQNPLDPRMIRFPGPARLLVGPGEDSGHIKDVSGDPSIKDAFFIINSEAGGPGQGVFPGQGHSDAGSRASPAVQHALTLLADTLEGLHVRVSRLEAIISRSQDLQQSGSLNRVGTLPPPTPTSPPERSSCPTNYSKIGADCYYVSVWHDYRAIWKDAREACAGLSGKLAEPLTRAQFLGLTRQMNSIPSAKGFSYWLGGLYPGVSWLWAYAGERVTLNPAYWTEEDATGGKVTPGDTSSGRCLSLAYHLESSKYYYFADECGFEKYFICELIDGSQQRKVQ</sequence>
<dbReference type="Gene3D" id="3.10.100.10">
    <property type="entry name" value="Mannose-Binding Protein A, subunit A"/>
    <property type="match status" value="1"/>
</dbReference>
<feature type="chain" id="PRO_5035290286" description="C-type lectin domain-containing protein" evidence="2">
    <location>
        <begin position="27"/>
        <end position="361"/>
    </location>
</feature>
<keyword evidence="2" id="KW-0732">Signal</keyword>
<dbReference type="OrthoDB" id="2142683at2759"/>
<accession>A0A8J4Y171</accession>
<reference evidence="4" key="1">
    <citation type="submission" date="2020-07" db="EMBL/GenBank/DDBJ databases">
        <title>The High-quality genome of the commercially important snow crab, Chionoecetes opilio.</title>
        <authorList>
            <person name="Jeong J.-H."/>
            <person name="Ryu S."/>
        </authorList>
    </citation>
    <scope>NUCLEOTIDE SEQUENCE</scope>
    <source>
        <strain evidence="4">MADBK_172401_WGS</strain>
        <tissue evidence="4">Digestive gland</tissue>
    </source>
</reference>
<dbReference type="CDD" id="cd00037">
    <property type="entry name" value="CLECT"/>
    <property type="match status" value="1"/>
</dbReference>
<evidence type="ECO:0000313" key="5">
    <source>
        <dbReference type="Proteomes" id="UP000770661"/>
    </source>
</evidence>
<evidence type="ECO:0000256" key="2">
    <source>
        <dbReference type="SAM" id="SignalP"/>
    </source>
</evidence>
<organism evidence="4 5">
    <name type="scientific">Chionoecetes opilio</name>
    <name type="common">Atlantic snow crab</name>
    <name type="synonym">Cancer opilio</name>
    <dbReference type="NCBI Taxonomy" id="41210"/>
    <lineage>
        <taxon>Eukaryota</taxon>
        <taxon>Metazoa</taxon>
        <taxon>Ecdysozoa</taxon>
        <taxon>Arthropoda</taxon>
        <taxon>Crustacea</taxon>
        <taxon>Multicrustacea</taxon>
        <taxon>Malacostraca</taxon>
        <taxon>Eumalacostraca</taxon>
        <taxon>Eucarida</taxon>
        <taxon>Decapoda</taxon>
        <taxon>Pleocyemata</taxon>
        <taxon>Brachyura</taxon>
        <taxon>Eubrachyura</taxon>
        <taxon>Majoidea</taxon>
        <taxon>Majidae</taxon>
        <taxon>Chionoecetes</taxon>
    </lineage>
</organism>
<dbReference type="InterPro" id="IPR001304">
    <property type="entry name" value="C-type_lectin-like"/>
</dbReference>
<dbReference type="InterPro" id="IPR016187">
    <property type="entry name" value="CTDL_fold"/>
</dbReference>
<dbReference type="PROSITE" id="PS50041">
    <property type="entry name" value="C_TYPE_LECTIN_2"/>
    <property type="match status" value="1"/>
</dbReference>
<keyword evidence="5" id="KW-1185">Reference proteome</keyword>
<evidence type="ECO:0000313" key="4">
    <source>
        <dbReference type="EMBL" id="KAG0718333.1"/>
    </source>
</evidence>
<proteinExistence type="predicted"/>
<protein>
    <recommendedName>
        <fullName evidence="3">C-type lectin domain-containing protein</fullName>
    </recommendedName>
</protein>
<feature type="region of interest" description="Disordered" evidence="1">
    <location>
        <begin position="188"/>
        <end position="210"/>
    </location>
</feature>
<feature type="signal peptide" evidence="2">
    <location>
        <begin position="1"/>
        <end position="26"/>
    </location>
</feature>
<evidence type="ECO:0000256" key="1">
    <source>
        <dbReference type="SAM" id="MobiDB-lite"/>
    </source>
</evidence>
<dbReference type="Proteomes" id="UP000770661">
    <property type="component" value="Unassembled WGS sequence"/>
</dbReference>
<name>A0A8J4Y171_CHIOP</name>
<dbReference type="InterPro" id="IPR016186">
    <property type="entry name" value="C-type_lectin-like/link_sf"/>
</dbReference>
<dbReference type="EMBL" id="JACEEZ010016214">
    <property type="protein sequence ID" value="KAG0718333.1"/>
    <property type="molecule type" value="Genomic_DNA"/>
</dbReference>
<dbReference type="SUPFAM" id="SSF56436">
    <property type="entry name" value="C-type lectin-like"/>
    <property type="match status" value="1"/>
</dbReference>
<comment type="caution">
    <text evidence="4">The sequence shown here is derived from an EMBL/GenBank/DDBJ whole genome shotgun (WGS) entry which is preliminary data.</text>
</comment>